<dbReference type="GO" id="GO:0004674">
    <property type="term" value="F:protein serine/threonine kinase activity"/>
    <property type="evidence" value="ECO:0007669"/>
    <property type="project" value="UniProtKB-KW"/>
</dbReference>
<keyword evidence="4" id="KW-0547">Nucleotide-binding</keyword>
<reference evidence="10 11" key="1">
    <citation type="journal article" date="2018" name="Nat. Genet.">
        <title>The Rosa genome provides new insights in the design of modern roses.</title>
        <authorList>
            <person name="Bendahmane M."/>
        </authorList>
    </citation>
    <scope>NUCLEOTIDE SEQUENCE [LARGE SCALE GENOMIC DNA]</scope>
    <source>
        <strain evidence="11">cv. Old Blush</strain>
    </source>
</reference>
<evidence type="ECO:0000256" key="2">
    <source>
        <dbReference type="ARBA" id="ARBA00022527"/>
    </source>
</evidence>
<evidence type="ECO:0000256" key="7">
    <source>
        <dbReference type="ARBA" id="ARBA00047899"/>
    </source>
</evidence>
<evidence type="ECO:0000313" key="10">
    <source>
        <dbReference type="EMBL" id="PRQ21440.1"/>
    </source>
</evidence>
<accession>A0A2P6PHM7</accession>
<dbReference type="Gene3D" id="1.10.510.10">
    <property type="entry name" value="Transferase(Phosphotransferase) domain 1"/>
    <property type="match status" value="1"/>
</dbReference>
<dbReference type="EC" id="2.7.11.1" evidence="1"/>
<dbReference type="PROSITE" id="PS50011">
    <property type="entry name" value="PROTEIN_KINASE_DOM"/>
    <property type="match status" value="1"/>
</dbReference>
<gene>
    <name evidence="10" type="ORF">RchiOBHm_Chr7g0239261</name>
</gene>
<evidence type="ECO:0000256" key="5">
    <source>
        <dbReference type="ARBA" id="ARBA00022777"/>
    </source>
</evidence>
<dbReference type="InterPro" id="IPR000719">
    <property type="entry name" value="Prot_kinase_dom"/>
</dbReference>
<dbReference type="InterPro" id="IPR051420">
    <property type="entry name" value="Ser_Thr_Kinases_DiverseReg"/>
</dbReference>
<name>A0A2P6PHM7_ROSCH</name>
<evidence type="ECO:0000256" key="6">
    <source>
        <dbReference type="ARBA" id="ARBA00022840"/>
    </source>
</evidence>
<dbReference type="Gramene" id="PRQ21440">
    <property type="protein sequence ID" value="PRQ21440"/>
    <property type="gene ID" value="RchiOBHm_Chr7g0239261"/>
</dbReference>
<protein>
    <recommendedName>
        <fullName evidence="1">non-specific serine/threonine protein kinase</fullName>
        <ecNumber evidence="1">2.7.11.1</ecNumber>
    </recommendedName>
</protein>
<comment type="catalytic activity">
    <reaction evidence="8">
        <text>L-seryl-[protein] + ATP = O-phospho-L-seryl-[protein] + ADP + H(+)</text>
        <dbReference type="Rhea" id="RHEA:17989"/>
        <dbReference type="Rhea" id="RHEA-COMP:9863"/>
        <dbReference type="Rhea" id="RHEA-COMP:11604"/>
        <dbReference type="ChEBI" id="CHEBI:15378"/>
        <dbReference type="ChEBI" id="CHEBI:29999"/>
        <dbReference type="ChEBI" id="CHEBI:30616"/>
        <dbReference type="ChEBI" id="CHEBI:83421"/>
        <dbReference type="ChEBI" id="CHEBI:456216"/>
        <dbReference type="EC" id="2.7.11.1"/>
    </reaction>
</comment>
<keyword evidence="11" id="KW-1185">Reference proteome</keyword>
<dbReference type="PANTHER" id="PTHR48005">
    <property type="entry name" value="LEUCINE RICH REPEAT KINASE 2"/>
    <property type="match status" value="1"/>
</dbReference>
<dbReference type="GO" id="GO:0005524">
    <property type="term" value="F:ATP binding"/>
    <property type="evidence" value="ECO:0007669"/>
    <property type="project" value="UniProtKB-KW"/>
</dbReference>
<dbReference type="SUPFAM" id="SSF56112">
    <property type="entry name" value="Protein kinase-like (PK-like)"/>
    <property type="match status" value="1"/>
</dbReference>
<evidence type="ECO:0000259" key="9">
    <source>
        <dbReference type="PROSITE" id="PS50011"/>
    </source>
</evidence>
<feature type="domain" description="Protein kinase" evidence="9">
    <location>
        <begin position="1"/>
        <end position="85"/>
    </location>
</feature>
<keyword evidence="2 10" id="KW-0723">Serine/threonine-protein kinase</keyword>
<sequence length="85" mass="9165">MSKLKNLGGVEGRVNTVKGVANALSYMHHDCLPARHSSSKNNLLAAKYETSVSYFGTAKFLKPDSSHWTGLVGTYGFLAPVLIPL</sequence>
<comment type="catalytic activity">
    <reaction evidence="7">
        <text>L-threonyl-[protein] + ATP = O-phospho-L-threonyl-[protein] + ADP + H(+)</text>
        <dbReference type="Rhea" id="RHEA:46608"/>
        <dbReference type="Rhea" id="RHEA-COMP:11060"/>
        <dbReference type="Rhea" id="RHEA-COMP:11605"/>
        <dbReference type="ChEBI" id="CHEBI:15378"/>
        <dbReference type="ChEBI" id="CHEBI:30013"/>
        <dbReference type="ChEBI" id="CHEBI:30616"/>
        <dbReference type="ChEBI" id="CHEBI:61977"/>
        <dbReference type="ChEBI" id="CHEBI:456216"/>
        <dbReference type="EC" id="2.7.11.1"/>
    </reaction>
</comment>
<keyword evidence="6" id="KW-0067">ATP-binding</keyword>
<dbReference type="OMA" id="DCLPARH"/>
<evidence type="ECO:0000256" key="4">
    <source>
        <dbReference type="ARBA" id="ARBA00022741"/>
    </source>
</evidence>
<keyword evidence="3 10" id="KW-0808">Transferase</keyword>
<evidence type="ECO:0000256" key="1">
    <source>
        <dbReference type="ARBA" id="ARBA00012513"/>
    </source>
</evidence>
<keyword evidence="5 10" id="KW-0418">Kinase</keyword>
<comment type="caution">
    <text evidence="10">The sequence shown here is derived from an EMBL/GenBank/DDBJ whole genome shotgun (WGS) entry which is preliminary data.</text>
</comment>
<dbReference type="AlphaFoldDB" id="A0A2P6PHM7"/>
<organism evidence="10 11">
    <name type="scientific">Rosa chinensis</name>
    <name type="common">China rose</name>
    <dbReference type="NCBI Taxonomy" id="74649"/>
    <lineage>
        <taxon>Eukaryota</taxon>
        <taxon>Viridiplantae</taxon>
        <taxon>Streptophyta</taxon>
        <taxon>Embryophyta</taxon>
        <taxon>Tracheophyta</taxon>
        <taxon>Spermatophyta</taxon>
        <taxon>Magnoliopsida</taxon>
        <taxon>eudicotyledons</taxon>
        <taxon>Gunneridae</taxon>
        <taxon>Pentapetalae</taxon>
        <taxon>rosids</taxon>
        <taxon>fabids</taxon>
        <taxon>Rosales</taxon>
        <taxon>Rosaceae</taxon>
        <taxon>Rosoideae</taxon>
        <taxon>Rosoideae incertae sedis</taxon>
        <taxon>Rosa</taxon>
    </lineage>
</organism>
<dbReference type="PANTHER" id="PTHR48005:SF13">
    <property type="entry name" value="SERINE_THREONINE-PROTEIN KINASE DDB_G0278509-RELATED"/>
    <property type="match status" value="1"/>
</dbReference>
<proteinExistence type="predicted"/>
<dbReference type="STRING" id="74649.A0A2P6PHM7"/>
<evidence type="ECO:0000256" key="8">
    <source>
        <dbReference type="ARBA" id="ARBA00048679"/>
    </source>
</evidence>
<evidence type="ECO:0000313" key="11">
    <source>
        <dbReference type="Proteomes" id="UP000238479"/>
    </source>
</evidence>
<dbReference type="InterPro" id="IPR011009">
    <property type="entry name" value="Kinase-like_dom_sf"/>
</dbReference>
<evidence type="ECO:0000256" key="3">
    <source>
        <dbReference type="ARBA" id="ARBA00022679"/>
    </source>
</evidence>
<dbReference type="Proteomes" id="UP000238479">
    <property type="component" value="Chromosome 7"/>
</dbReference>
<dbReference type="EMBL" id="PDCK01000045">
    <property type="protein sequence ID" value="PRQ21440.1"/>
    <property type="molecule type" value="Genomic_DNA"/>
</dbReference>